<comment type="similarity">
    <text evidence="2">Belongs to the major facilitator superfamily.</text>
</comment>
<dbReference type="GO" id="GO:0005886">
    <property type="term" value="C:plasma membrane"/>
    <property type="evidence" value="ECO:0007669"/>
    <property type="project" value="TreeGrafter"/>
</dbReference>
<dbReference type="PhylomeDB" id="A0A0A2LA11"/>
<protein>
    <submittedName>
        <fullName evidence="13">Major facilitator superfamily domain, general substrate transporter</fullName>
    </submittedName>
</protein>
<sequence>MGIRVLVRRARTVFSRIAASDAGSTADTPAVDGTTVEESKRNPATDVEVQQPELPSEDLQHGVRDIEAITMTWSKRTLIMVFLNIWFLYFVNAFQSSVFSSLSPYVSSSFTAHSLSGVPTALADAFSAAIYIPVGKMMDTWGRAEGFLLMTCFATLGLVLLAACNSFAIYCTAYVFYSIGFSGMEYAIDVVTADASKLKNRGLAFAFTSSPYIITAFAGPKVADEFYYQVSWRWGLGCWAIIFPIVAAPLYFMLKINLRKAEREGHRIQEKSDRTVLQSVWYWIIQFDLPGVVLFTVGLVLFELPFDIATEAPNGWGSGYIIAMLVVGFSMIFFFAIYEKWVAPVPLLNIVFLTDRTVIGACLLDATYQLSYYCWNNYYTSFLQVVNGLTIAEAGYVNNTFDVVSGVLLLIVGWIIRRTGRFKWLLYISVPLYIFAQGLMIYFRKPGMGIGYQIMCQIFISIGGSVFILVEQIAILAAVDHQHVAAALGLLNVVGTIGDSAGYTICTAIWTNTFPNALAKYLPESAMSDFENIYENLTVQTGYPIGSEVRLAIQKAYGYAEVRMLSAGLGIMGLAIAWTIMIRDIDLKKAAQVKGTVF</sequence>
<evidence type="ECO:0000256" key="11">
    <source>
        <dbReference type="SAM" id="Phobius"/>
    </source>
</evidence>
<dbReference type="PANTHER" id="PTHR23501:SF50">
    <property type="entry name" value="MFS SIDEROCHROME IRON TRANSPORTER MIRB (AFU_ORTHOLOGUE AFUA_3G03640)-RELATED"/>
    <property type="match status" value="1"/>
</dbReference>
<dbReference type="HOGENOM" id="CLU_012970_1_0_1"/>
<dbReference type="Gene3D" id="1.20.1250.20">
    <property type="entry name" value="MFS general substrate transporter like domains"/>
    <property type="match status" value="2"/>
</dbReference>
<dbReference type="PANTHER" id="PTHR23501">
    <property type="entry name" value="MAJOR FACILITATOR SUPERFAMILY"/>
    <property type="match status" value="1"/>
</dbReference>
<keyword evidence="9 11" id="KW-0472">Membrane</keyword>
<keyword evidence="7" id="KW-0408">Iron</keyword>
<dbReference type="GO" id="GO:0006826">
    <property type="term" value="P:iron ion transport"/>
    <property type="evidence" value="ECO:0007669"/>
    <property type="project" value="UniProtKB-KW"/>
</dbReference>
<feature type="region of interest" description="Disordered" evidence="10">
    <location>
        <begin position="23"/>
        <end position="46"/>
    </location>
</feature>
<dbReference type="FunFam" id="1.20.1250.20:FF:000284">
    <property type="entry name" value="Siderophore iron transporter mirB"/>
    <property type="match status" value="1"/>
</dbReference>
<feature type="transmembrane region" description="Helical" evidence="11">
    <location>
        <begin position="280"/>
        <end position="302"/>
    </location>
</feature>
<feature type="transmembrane region" description="Helical" evidence="11">
    <location>
        <begin position="396"/>
        <end position="416"/>
    </location>
</feature>
<accession>A0A0A2LA11</accession>
<keyword evidence="3" id="KW-0813">Transport</keyword>
<feature type="transmembrane region" description="Helical" evidence="11">
    <location>
        <begin position="422"/>
        <end position="443"/>
    </location>
</feature>
<evidence type="ECO:0000313" key="14">
    <source>
        <dbReference type="Proteomes" id="UP000030104"/>
    </source>
</evidence>
<keyword evidence="6 11" id="KW-1133">Transmembrane helix</keyword>
<dbReference type="AlphaFoldDB" id="A0A0A2LA11"/>
<evidence type="ECO:0000256" key="2">
    <source>
        <dbReference type="ARBA" id="ARBA00008335"/>
    </source>
</evidence>
<evidence type="ECO:0000256" key="9">
    <source>
        <dbReference type="ARBA" id="ARBA00023136"/>
    </source>
</evidence>
<evidence type="ECO:0000256" key="5">
    <source>
        <dbReference type="ARBA" id="ARBA00022692"/>
    </source>
</evidence>
<dbReference type="GO" id="GO:0022857">
    <property type="term" value="F:transmembrane transporter activity"/>
    <property type="evidence" value="ECO:0007669"/>
    <property type="project" value="InterPro"/>
</dbReference>
<gene>
    <name evidence="13" type="ORF">PITC_011850</name>
</gene>
<dbReference type="InterPro" id="IPR020846">
    <property type="entry name" value="MFS_dom"/>
</dbReference>
<dbReference type="Proteomes" id="UP000030104">
    <property type="component" value="Unassembled WGS sequence"/>
</dbReference>
<keyword evidence="8" id="KW-0406">Ion transport</keyword>
<feature type="transmembrane region" description="Helical" evidence="11">
    <location>
        <begin position="317"/>
        <end position="338"/>
    </location>
</feature>
<dbReference type="STRING" id="40296.A0A0A2LA11"/>
<keyword evidence="14" id="KW-1185">Reference proteome</keyword>
<reference evidence="13 14" key="1">
    <citation type="journal article" date="2015" name="Mol. Plant Microbe Interact.">
        <title>Genome, transcriptome, and functional analyses of Penicillium expansum provide new insights into secondary metabolism and pathogenicity.</title>
        <authorList>
            <person name="Ballester A.R."/>
            <person name="Marcet-Houben M."/>
            <person name="Levin E."/>
            <person name="Sela N."/>
            <person name="Selma-Lazaro C."/>
            <person name="Carmona L."/>
            <person name="Wisniewski M."/>
            <person name="Droby S."/>
            <person name="Gonzalez-Candelas L."/>
            <person name="Gabaldon T."/>
        </authorList>
    </citation>
    <scope>NUCLEOTIDE SEQUENCE [LARGE SCALE GENOMIC DNA]</scope>
    <source>
        <strain evidence="13 14">PHI-1</strain>
    </source>
</reference>
<feature type="transmembrane region" description="Helical" evidence="11">
    <location>
        <begin position="232"/>
        <end position="254"/>
    </location>
</feature>
<evidence type="ECO:0000256" key="7">
    <source>
        <dbReference type="ARBA" id="ARBA00023004"/>
    </source>
</evidence>
<dbReference type="SUPFAM" id="SSF103473">
    <property type="entry name" value="MFS general substrate transporter"/>
    <property type="match status" value="1"/>
</dbReference>
<evidence type="ECO:0000256" key="6">
    <source>
        <dbReference type="ARBA" id="ARBA00022989"/>
    </source>
</evidence>
<feature type="domain" description="Major facilitator superfamily (MFS) profile" evidence="12">
    <location>
        <begin position="81"/>
        <end position="585"/>
    </location>
</feature>
<dbReference type="FunFam" id="1.20.1250.20:FF:000302">
    <property type="entry name" value="MFS siderochrome iron transporter MirB"/>
    <property type="match status" value="1"/>
</dbReference>
<feature type="transmembrane region" description="Helical" evidence="11">
    <location>
        <begin position="115"/>
        <end position="134"/>
    </location>
</feature>
<name>A0A0A2LA11_PENIT</name>
<evidence type="ECO:0000256" key="3">
    <source>
        <dbReference type="ARBA" id="ARBA00022448"/>
    </source>
</evidence>
<proteinExistence type="inferred from homology"/>
<comment type="caution">
    <text evidence="13">The sequence shown here is derived from an EMBL/GenBank/DDBJ whole genome shotgun (WGS) entry which is preliminary data.</text>
</comment>
<dbReference type="InterPro" id="IPR036259">
    <property type="entry name" value="MFS_trans_sf"/>
</dbReference>
<feature type="transmembrane region" description="Helical" evidence="11">
    <location>
        <begin position="146"/>
        <end position="168"/>
    </location>
</feature>
<dbReference type="GO" id="GO:0010106">
    <property type="term" value="P:cellular response to iron ion starvation"/>
    <property type="evidence" value="ECO:0007669"/>
    <property type="project" value="UniProtKB-ARBA"/>
</dbReference>
<dbReference type="Pfam" id="PF07690">
    <property type="entry name" value="MFS_1"/>
    <property type="match status" value="1"/>
</dbReference>
<evidence type="ECO:0000256" key="1">
    <source>
        <dbReference type="ARBA" id="ARBA00004141"/>
    </source>
</evidence>
<keyword evidence="5 11" id="KW-0812">Transmembrane</keyword>
<evidence type="ECO:0000256" key="10">
    <source>
        <dbReference type="SAM" id="MobiDB-lite"/>
    </source>
</evidence>
<feature type="transmembrane region" description="Helical" evidence="11">
    <location>
        <begin position="455"/>
        <end position="479"/>
    </location>
</feature>
<dbReference type="OrthoDB" id="4078873at2759"/>
<dbReference type="OMA" id="FILCMQV"/>
<dbReference type="PROSITE" id="PS50850">
    <property type="entry name" value="MFS"/>
    <property type="match status" value="1"/>
</dbReference>
<dbReference type="InterPro" id="IPR011701">
    <property type="entry name" value="MFS"/>
</dbReference>
<evidence type="ECO:0000313" key="13">
    <source>
        <dbReference type="EMBL" id="KGO76028.1"/>
    </source>
</evidence>
<comment type="subcellular location">
    <subcellularLocation>
        <location evidence="1">Membrane</location>
        <topology evidence="1">Multi-pass membrane protein</topology>
    </subcellularLocation>
</comment>
<feature type="transmembrane region" description="Helical" evidence="11">
    <location>
        <begin position="77"/>
        <end position="95"/>
    </location>
</feature>
<evidence type="ECO:0000256" key="8">
    <source>
        <dbReference type="ARBA" id="ARBA00023065"/>
    </source>
</evidence>
<evidence type="ECO:0000259" key="12">
    <source>
        <dbReference type="PROSITE" id="PS50850"/>
    </source>
</evidence>
<keyword evidence="4" id="KW-0410">Iron transport</keyword>
<feature type="transmembrane region" description="Helical" evidence="11">
    <location>
        <begin position="564"/>
        <end position="582"/>
    </location>
</feature>
<dbReference type="EMBL" id="JQGA01000367">
    <property type="protein sequence ID" value="KGO76028.1"/>
    <property type="molecule type" value="Genomic_DNA"/>
</dbReference>
<evidence type="ECO:0000256" key="4">
    <source>
        <dbReference type="ARBA" id="ARBA00022496"/>
    </source>
</evidence>
<organism evidence="13 14">
    <name type="scientific">Penicillium italicum</name>
    <name type="common">Blue mold</name>
    <dbReference type="NCBI Taxonomy" id="40296"/>
    <lineage>
        <taxon>Eukaryota</taxon>
        <taxon>Fungi</taxon>
        <taxon>Dikarya</taxon>
        <taxon>Ascomycota</taxon>
        <taxon>Pezizomycotina</taxon>
        <taxon>Eurotiomycetes</taxon>
        <taxon>Eurotiomycetidae</taxon>
        <taxon>Eurotiales</taxon>
        <taxon>Aspergillaceae</taxon>
        <taxon>Penicillium</taxon>
    </lineage>
</organism>